<evidence type="ECO:0000256" key="6">
    <source>
        <dbReference type="ARBA" id="ARBA00022679"/>
    </source>
</evidence>
<dbReference type="PANTHER" id="PTHR32438:SF5">
    <property type="entry name" value="4-ALPHA-GLUCANOTRANSFERASE DPE1, CHLOROPLASTIC_AMYLOPLASTIC"/>
    <property type="match status" value="1"/>
</dbReference>
<evidence type="ECO:0000256" key="7">
    <source>
        <dbReference type="ARBA" id="ARBA00023277"/>
    </source>
</evidence>
<reference evidence="11" key="2">
    <citation type="submission" date="2021-08" db="EMBL/GenBank/DDBJ databases">
        <authorList>
            <person name="Dalcin Martins P."/>
        </authorList>
    </citation>
    <scope>NUCLEOTIDE SEQUENCE</scope>
    <source>
        <strain evidence="11">MAG_39</strain>
    </source>
</reference>
<evidence type="ECO:0000256" key="5">
    <source>
        <dbReference type="ARBA" id="ARBA00022676"/>
    </source>
</evidence>
<accession>A0A953JET0</accession>
<protein>
    <recommendedName>
        <fullName evidence="4 10">4-alpha-glucanotransferase</fullName>
        <ecNumber evidence="3 10">2.4.1.25</ecNumber>
    </recommendedName>
    <alternativeName>
        <fullName evidence="8 10">Amylomaltase</fullName>
    </alternativeName>
    <alternativeName>
        <fullName evidence="9 10">Disproportionating enzyme</fullName>
    </alternativeName>
</protein>
<dbReference type="AlphaFoldDB" id="A0A953JET0"/>
<dbReference type="InterPro" id="IPR017853">
    <property type="entry name" value="GH"/>
</dbReference>
<evidence type="ECO:0000256" key="2">
    <source>
        <dbReference type="ARBA" id="ARBA00005684"/>
    </source>
</evidence>
<keyword evidence="5 10" id="KW-0328">Glycosyltransferase</keyword>
<dbReference type="GO" id="GO:0005975">
    <property type="term" value="P:carbohydrate metabolic process"/>
    <property type="evidence" value="ECO:0007669"/>
    <property type="project" value="InterPro"/>
</dbReference>
<reference evidence="11" key="1">
    <citation type="journal article" date="2021" name="bioRxiv">
        <title>Unraveling nitrogen, sulfur and carbon metabolic pathways and microbial community transcriptional responses to substrate deprivation and toxicity stresses in a bioreactor mimicking anoxic brackish coastal sediment conditions.</title>
        <authorList>
            <person name="Martins P.D."/>
            <person name="Echeveste M.J."/>
            <person name="Arshad A."/>
            <person name="Kurth J."/>
            <person name="Ouboter H."/>
            <person name="Jetten M.S.M."/>
            <person name="Welte C.U."/>
        </authorList>
    </citation>
    <scope>NUCLEOTIDE SEQUENCE</scope>
    <source>
        <strain evidence="11">MAG_39</strain>
    </source>
</reference>
<keyword evidence="6 10" id="KW-0808">Transferase</keyword>
<dbReference type="EMBL" id="JAIOIV010000112">
    <property type="protein sequence ID" value="MBZ0157374.1"/>
    <property type="molecule type" value="Genomic_DNA"/>
</dbReference>
<sequence length="744" mass="85324">MPIYEDLIDELSGLCGIVPEYWDVFGIRHVASQETKRAILRAMGMNIDSAEGVAEEIRKVRGRPWNNFLDPVKVISVHDQPFFLSVFIPVPEGEEGRLSLSWSVEDEQGKRFEYLLTGDAVVVSGQKWVDGIRYIEVRLQDTGTRDIGYYFINVLCRHPDAVFPDGKNFMRKASRVIIAPDRCYLPPDLETGRTWGLSVNLYAVRSSRNWGVGDFTDLKDILGTISGLGGGFVGINPLHAIPNKAPYGISPYSPISRLYKNFIYLDMDSIPDVAESEEAQKVMQSEIFHRQIEEVRRSPCIEYKKIAFLKKTILQFAFEHFCDNHYRKSTERGEDFRRYVREESVTLESYALFVALWEYMNATRKVYIWQDWDSEYFDPEGSAVREFRDSHEEDVLFYKYLQWLIEVQHREAAEGASRSGMPVGIYHDLAIGSIGGGSNAWSYQGLIAGSIDVGAPPDDFNITGQNWNFPPMVPERLRETGYEFFTDIIRRNMKHNGALRIDHALGMFRLFWIPCGMPAVEGAYVIYPVEDLLRIIALESVRNKTMVIAEDLGTVGENVHDTLFRFRMHSYRLLYFGRNYPDPSFTRPEHYPETALCTVTTHDLPTLYGYWIGRDLESKKLLSLFRDEEQWQRFVRDRERDKGLLLEALKSKGILPPGYPADPSQIPSMTEELCLAIYEYLARTPCKLTAVSLDDLIGTLDQQNMPGTTSECPNWVQKTPLLLDSLPGDSRFVSMAEMFRRNGR</sequence>
<evidence type="ECO:0000256" key="10">
    <source>
        <dbReference type="RuleBase" id="RU361207"/>
    </source>
</evidence>
<comment type="caution">
    <text evidence="11">The sequence shown here is derived from an EMBL/GenBank/DDBJ whole genome shotgun (WGS) entry which is preliminary data.</text>
</comment>
<gene>
    <name evidence="11" type="primary">malQ</name>
    <name evidence="11" type="ORF">K8I29_14345</name>
</gene>
<evidence type="ECO:0000256" key="3">
    <source>
        <dbReference type="ARBA" id="ARBA00012560"/>
    </source>
</evidence>
<evidence type="ECO:0000256" key="4">
    <source>
        <dbReference type="ARBA" id="ARBA00020295"/>
    </source>
</evidence>
<dbReference type="Proteomes" id="UP000705867">
    <property type="component" value="Unassembled WGS sequence"/>
</dbReference>
<evidence type="ECO:0000256" key="9">
    <source>
        <dbReference type="ARBA" id="ARBA00031501"/>
    </source>
</evidence>
<dbReference type="SUPFAM" id="SSF51445">
    <property type="entry name" value="(Trans)glycosidases"/>
    <property type="match status" value="1"/>
</dbReference>
<dbReference type="NCBIfam" id="TIGR00217">
    <property type="entry name" value="malQ"/>
    <property type="match status" value="1"/>
</dbReference>
<organism evidence="11 12">
    <name type="scientific">Candidatus Nitrobium versatile</name>
    <dbReference type="NCBI Taxonomy" id="2884831"/>
    <lineage>
        <taxon>Bacteria</taxon>
        <taxon>Pseudomonadati</taxon>
        <taxon>Nitrospirota</taxon>
        <taxon>Nitrospiria</taxon>
        <taxon>Nitrospirales</taxon>
        <taxon>Nitrospiraceae</taxon>
        <taxon>Candidatus Nitrobium</taxon>
    </lineage>
</organism>
<comment type="similarity">
    <text evidence="2 10">Belongs to the disproportionating enzyme family.</text>
</comment>
<dbReference type="InterPro" id="IPR003385">
    <property type="entry name" value="Glyco_hydro_77"/>
</dbReference>
<dbReference type="Gene3D" id="3.20.20.80">
    <property type="entry name" value="Glycosidases"/>
    <property type="match status" value="1"/>
</dbReference>
<evidence type="ECO:0000256" key="1">
    <source>
        <dbReference type="ARBA" id="ARBA00000439"/>
    </source>
</evidence>
<dbReference type="Pfam" id="PF02446">
    <property type="entry name" value="Glyco_hydro_77"/>
    <property type="match status" value="1"/>
</dbReference>
<keyword evidence="7 10" id="KW-0119">Carbohydrate metabolism</keyword>
<dbReference type="GO" id="GO:0004134">
    <property type="term" value="F:4-alpha-glucanotransferase activity"/>
    <property type="evidence" value="ECO:0007669"/>
    <property type="project" value="UniProtKB-EC"/>
</dbReference>
<proteinExistence type="inferred from homology"/>
<evidence type="ECO:0000256" key="8">
    <source>
        <dbReference type="ARBA" id="ARBA00031423"/>
    </source>
</evidence>
<dbReference type="EC" id="2.4.1.25" evidence="3 10"/>
<evidence type="ECO:0000313" key="12">
    <source>
        <dbReference type="Proteomes" id="UP000705867"/>
    </source>
</evidence>
<name>A0A953JET0_9BACT</name>
<dbReference type="PANTHER" id="PTHR32438">
    <property type="entry name" value="4-ALPHA-GLUCANOTRANSFERASE DPE1, CHLOROPLASTIC/AMYLOPLASTIC"/>
    <property type="match status" value="1"/>
</dbReference>
<evidence type="ECO:0000313" key="11">
    <source>
        <dbReference type="EMBL" id="MBZ0157374.1"/>
    </source>
</evidence>
<comment type="catalytic activity">
    <reaction evidence="1 10">
        <text>Transfers a segment of a (1-&gt;4)-alpha-D-glucan to a new position in an acceptor, which may be glucose or a (1-&gt;4)-alpha-D-glucan.</text>
        <dbReference type="EC" id="2.4.1.25"/>
    </reaction>
</comment>